<keyword evidence="6" id="KW-0175">Coiled coil</keyword>
<evidence type="ECO:0000256" key="6">
    <source>
        <dbReference type="SAM" id="Coils"/>
    </source>
</evidence>
<evidence type="ECO:0000313" key="10">
    <source>
        <dbReference type="Proteomes" id="UP000001823"/>
    </source>
</evidence>
<keyword evidence="7" id="KW-1133">Transmembrane helix</keyword>
<feature type="domain" description="Rod shape-determining protein MreC beta-barrel core" evidence="8">
    <location>
        <begin position="121"/>
        <end position="271"/>
    </location>
</feature>
<dbReference type="InterPro" id="IPR042175">
    <property type="entry name" value="Cell/Rod_MreC_2"/>
</dbReference>
<dbReference type="PANTHER" id="PTHR34138">
    <property type="entry name" value="CELL SHAPE-DETERMINING PROTEIN MREC"/>
    <property type="match status" value="1"/>
</dbReference>
<evidence type="ECO:0000256" key="1">
    <source>
        <dbReference type="ARBA" id="ARBA00009369"/>
    </source>
</evidence>
<evidence type="ECO:0000259" key="8">
    <source>
        <dbReference type="Pfam" id="PF04085"/>
    </source>
</evidence>
<dbReference type="AlphaFoldDB" id="A0A0H2YUU9"/>
<feature type="transmembrane region" description="Helical" evidence="7">
    <location>
        <begin position="7"/>
        <end position="27"/>
    </location>
</feature>
<dbReference type="RefSeq" id="WP_003452517.1">
    <property type="nucleotide sequence ID" value="NC_008261.1"/>
</dbReference>
<dbReference type="GeneID" id="93001324"/>
<proteinExistence type="inferred from homology"/>
<dbReference type="InterPro" id="IPR007221">
    <property type="entry name" value="MreC"/>
</dbReference>
<dbReference type="GO" id="GO:0008360">
    <property type="term" value="P:regulation of cell shape"/>
    <property type="evidence" value="ECO:0007669"/>
    <property type="project" value="UniProtKB-KW"/>
</dbReference>
<evidence type="ECO:0000256" key="5">
    <source>
        <dbReference type="PIRNR" id="PIRNR038471"/>
    </source>
</evidence>
<dbReference type="InterPro" id="IPR042177">
    <property type="entry name" value="Cell/Rod_1"/>
</dbReference>
<dbReference type="PANTHER" id="PTHR34138:SF1">
    <property type="entry name" value="CELL SHAPE-DETERMINING PROTEIN MREC"/>
    <property type="match status" value="1"/>
</dbReference>
<dbReference type="EMBL" id="CP000246">
    <property type="protein sequence ID" value="ABG84898.1"/>
    <property type="molecule type" value="Genomic_DNA"/>
</dbReference>
<evidence type="ECO:0000313" key="9">
    <source>
        <dbReference type="EMBL" id="ABG84898.1"/>
    </source>
</evidence>
<evidence type="ECO:0000256" key="4">
    <source>
        <dbReference type="ARBA" id="ARBA00032089"/>
    </source>
</evidence>
<dbReference type="Gene3D" id="2.40.10.340">
    <property type="entry name" value="Rod shape-determining protein MreC, domain 1"/>
    <property type="match status" value="1"/>
</dbReference>
<reference evidence="9 10" key="1">
    <citation type="journal article" date="2006" name="Genome Res.">
        <title>Skewed genomic variability in strains of the toxigenic bacterial pathogen, Clostridium perfringens.</title>
        <authorList>
            <person name="Myers G.S."/>
            <person name="Rasko D.A."/>
            <person name="Cheung J.K."/>
            <person name="Ravel J."/>
            <person name="Seshadri R."/>
            <person name="Deboy R.T."/>
            <person name="Ren Q."/>
            <person name="Varga J."/>
            <person name="Awad M.M."/>
            <person name="Brinkac L.M."/>
            <person name="Daugherty S.C."/>
            <person name="Haft D.H."/>
            <person name="Dodson R.J."/>
            <person name="Madupu R."/>
            <person name="Nelson W.C."/>
            <person name="Rosovitz M.J."/>
            <person name="Sullivan S.A."/>
            <person name="Khouri H."/>
            <person name="Dimitrov G.I."/>
            <person name="Watkins K.L."/>
            <person name="Mulligan S."/>
            <person name="Benton J."/>
            <person name="Radune D."/>
            <person name="Fisher D.J."/>
            <person name="Atkins H.S."/>
            <person name="Hiscox T."/>
            <person name="Jost B.H."/>
            <person name="Billington S.J."/>
            <person name="Songer J.G."/>
            <person name="McClane B.A."/>
            <person name="Titball R.W."/>
            <person name="Rood J.I."/>
            <person name="Melville S.B."/>
            <person name="Paulsen I.T."/>
        </authorList>
    </citation>
    <scope>NUCLEOTIDE SEQUENCE [LARGE SCALE GENOMIC DNA]</scope>
    <source>
        <strain evidence="10">ATCC 13124 / DSM 756 / JCM 1290 / NCIMB 6125 / NCTC 8237 / S 107 / Type A</strain>
    </source>
</reference>
<feature type="coiled-coil region" evidence="6">
    <location>
        <begin position="67"/>
        <end position="97"/>
    </location>
</feature>
<dbReference type="NCBIfam" id="TIGR00219">
    <property type="entry name" value="mreC"/>
    <property type="match status" value="1"/>
</dbReference>
<evidence type="ECO:0000256" key="7">
    <source>
        <dbReference type="SAM" id="Phobius"/>
    </source>
</evidence>
<comment type="function">
    <text evidence="5">Involved in formation and maintenance of cell shape.</text>
</comment>
<protein>
    <recommendedName>
        <fullName evidence="2 5">Cell shape-determining protein MreC</fullName>
    </recommendedName>
    <alternativeName>
        <fullName evidence="4 5">Cell shape protein MreC</fullName>
    </alternativeName>
</protein>
<dbReference type="InterPro" id="IPR055342">
    <property type="entry name" value="MreC_beta-barrel_core"/>
</dbReference>
<dbReference type="STRING" id="195103.CPF_2397"/>
<name>A0A0H2YUU9_CLOP1</name>
<accession>A0A0H2YUU9</accession>
<keyword evidence="7" id="KW-0812">Transmembrane</keyword>
<dbReference type="eggNOG" id="COG1792">
    <property type="taxonomic scope" value="Bacteria"/>
</dbReference>
<dbReference type="Proteomes" id="UP000001823">
    <property type="component" value="Chromosome"/>
</dbReference>
<keyword evidence="10" id="KW-1185">Reference proteome</keyword>
<dbReference type="Pfam" id="PF04085">
    <property type="entry name" value="MreC"/>
    <property type="match status" value="1"/>
</dbReference>
<keyword evidence="7" id="KW-0472">Membrane</keyword>
<gene>
    <name evidence="9" type="primary">mreC</name>
    <name evidence="9" type="ordered locus">CPF_2397</name>
</gene>
<dbReference type="Gene3D" id="2.40.10.350">
    <property type="entry name" value="Rod shape-determining protein MreC, domain 2"/>
    <property type="match status" value="1"/>
</dbReference>
<evidence type="ECO:0000256" key="3">
    <source>
        <dbReference type="ARBA" id="ARBA00022960"/>
    </source>
</evidence>
<organism evidence="9 10">
    <name type="scientific">Clostridium perfringens (strain ATCC 13124 / DSM 756 / JCM 1290 / NCIMB 6125 / NCTC 8237 / Type A)</name>
    <dbReference type="NCBI Taxonomy" id="195103"/>
    <lineage>
        <taxon>Bacteria</taxon>
        <taxon>Bacillati</taxon>
        <taxon>Bacillota</taxon>
        <taxon>Clostridia</taxon>
        <taxon>Eubacteriales</taxon>
        <taxon>Clostridiaceae</taxon>
        <taxon>Clostridium</taxon>
    </lineage>
</organism>
<dbReference type="PaxDb" id="195103-CPF_2397"/>
<evidence type="ECO:0000256" key="2">
    <source>
        <dbReference type="ARBA" id="ARBA00013855"/>
    </source>
</evidence>
<sequence length="283" mass="31245">MKFFKNKLAVTVIVLSVAFLGIIIFTVKSDSKNPISGGVGTVLNPVQKVVYTISDKVHDVFDFFYNFSDVKNENNDLKKKNLELENQLVEYNELKRQNDVLRGIVDFSKENNQYKYIGTNIIGKSGNSFVEGYTIDKGSSEGIKKDYIVISPEGLVGVVTEVHSNWSKIQTLLNENVAVAATIEGDSNSGDGIVKGYRNGSEMQAEITNLPMNSTIKEGETVVTSGLGGYYPKGIRIGEVTSVQSDDVKVMKTAILKTYVDFNNLQELFVVVPPSERDGIVKY</sequence>
<keyword evidence="3 5" id="KW-0133">Cell shape</keyword>
<dbReference type="PIRSF" id="PIRSF038471">
    <property type="entry name" value="MreC"/>
    <property type="match status" value="1"/>
</dbReference>
<dbReference type="HOGENOM" id="CLU_042663_1_2_9"/>
<dbReference type="GO" id="GO:0005886">
    <property type="term" value="C:plasma membrane"/>
    <property type="evidence" value="ECO:0007669"/>
    <property type="project" value="TreeGrafter"/>
</dbReference>
<dbReference type="KEGG" id="cpf:CPF_2397"/>
<comment type="similarity">
    <text evidence="1 5">Belongs to the MreC family.</text>
</comment>